<evidence type="ECO:0000313" key="2">
    <source>
        <dbReference type="Proteomes" id="UP000003082"/>
    </source>
</evidence>
<dbReference type="AlphaFoldDB" id="B9D505"/>
<accession>B9D505</accession>
<dbReference type="EMBL" id="ACFU01000032">
    <property type="protein sequence ID" value="EEF12922.1"/>
    <property type="molecule type" value="Genomic_DNA"/>
</dbReference>
<keyword evidence="2" id="KW-1185">Reference proteome</keyword>
<comment type="caution">
    <text evidence="1">The sequence shown here is derived from an EMBL/GenBank/DDBJ whole genome shotgun (WGS) entry which is preliminary data.</text>
</comment>
<sequence length="50" mass="5648">MIAVLPFLSAKPYFPFLQTRFGFACVFAPSSSNPPKTDKLSKIFLCFIFI</sequence>
<reference evidence="1 2" key="1">
    <citation type="submission" date="2008-08" db="EMBL/GenBank/DDBJ databases">
        <authorList>
            <person name="Madupu R."/>
            <person name="Durkin A.S."/>
            <person name="Torralba M."/>
            <person name="Methe B."/>
            <person name="Sutton G.G."/>
            <person name="Strausberg R.L."/>
            <person name="Nelson K.E."/>
        </authorList>
    </citation>
    <scope>NUCLEOTIDE SEQUENCE [LARGE SCALE GENOMIC DNA]</scope>
    <source>
        <strain evidence="1 2">RM3267</strain>
    </source>
</reference>
<name>B9D505_CAMRE</name>
<organism evidence="1 2">
    <name type="scientific">Campylobacter rectus RM3267</name>
    <dbReference type="NCBI Taxonomy" id="553218"/>
    <lineage>
        <taxon>Bacteria</taxon>
        <taxon>Pseudomonadati</taxon>
        <taxon>Campylobacterota</taxon>
        <taxon>Epsilonproteobacteria</taxon>
        <taxon>Campylobacterales</taxon>
        <taxon>Campylobacteraceae</taxon>
        <taxon>Campylobacter</taxon>
    </lineage>
</organism>
<proteinExistence type="predicted"/>
<protein>
    <submittedName>
        <fullName evidence="1">Uncharacterized protein</fullName>
    </submittedName>
</protein>
<evidence type="ECO:0000313" key="1">
    <source>
        <dbReference type="EMBL" id="EEF12922.1"/>
    </source>
</evidence>
<gene>
    <name evidence="1" type="ORF">CAMRE0001_3247</name>
</gene>
<dbReference type="Proteomes" id="UP000003082">
    <property type="component" value="Unassembled WGS sequence"/>
</dbReference>